<dbReference type="RefSeq" id="WP_307481668.1">
    <property type="nucleotide sequence ID" value="NZ_JAUSUF010000001.1"/>
</dbReference>
<dbReference type="InterPro" id="IPR029062">
    <property type="entry name" value="Class_I_gatase-like"/>
</dbReference>
<dbReference type="Pfam" id="PF01965">
    <property type="entry name" value="DJ-1_PfpI"/>
    <property type="match status" value="1"/>
</dbReference>
<dbReference type="EMBL" id="JAUSUF010000001">
    <property type="protein sequence ID" value="MDQ0148119.1"/>
    <property type="molecule type" value="Genomic_DNA"/>
</dbReference>
<protein>
    <submittedName>
        <fullName evidence="2">4-methyl-5(B-hydroxyethyl)-thiazole monophosphate biosynthesis</fullName>
    </submittedName>
</protein>
<dbReference type="SUPFAM" id="SSF52317">
    <property type="entry name" value="Class I glutamine amidotransferase-like"/>
    <property type="match status" value="1"/>
</dbReference>
<name>A0ABT9UNA6_9FIRM</name>
<dbReference type="InterPro" id="IPR002818">
    <property type="entry name" value="DJ-1/PfpI"/>
</dbReference>
<dbReference type="Gene3D" id="3.40.50.880">
    <property type="match status" value="1"/>
</dbReference>
<keyword evidence="3" id="KW-1185">Reference proteome</keyword>
<reference evidence="2 3" key="1">
    <citation type="submission" date="2023-07" db="EMBL/GenBank/DDBJ databases">
        <title>Genomic Encyclopedia of Type Strains, Phase IV (KMG-IV): sequencing the most valuable type-strain genomes for metagenomic binning, comparative biology and taxonomic classification.</title>
        <authorList>
            <person name="Goeker M."/>
        </authorList>
    </citation>
    <scope>NUCLEOTIDE SEQUENCE [LARGE SCALE GENOMIC DNA]</scope>
    <source>
        <strain evidence="2 3">DSM 20694</strain>
    </source>
</reference>
<proteinExistence type="predicted"/>
<sequence length="173" mass="20019">MKIYKSEEGFQVTPTKIFNEVNLDEYNCVILPGIINPLPALYDDKLINFLSGLKNRDILIGAISSSPILLAKAGILDEVKFTAGLFMQMADIFKYINKNNFIHKPVVKDKNVITAIGFAFREFAQLVLNELGLDLGEKFMYPVTREYTEDELTFYWEDDDYKQFLKELHKYQN</sequence>
<feature type="domain" description="DJ-1/PfpI" evidence="1">
    <location>
        <begin position="4"/>
        <end position="128"/>
    </location>
</feature>
<evidence type="ECO:0000313" key="2">
    <source>
        <dbReference type="EMBL" id="MDQ0148119.1"/>
    </source>
</evidence>
<evidence type="ECO:0000259" key="1">
    <source>
        <dbReference type="Pfam" id="PF01965"/>
    </source>
</evidence>
<evidence type="ECO:0000313" key="3">
    <source>
        <dbReference type="Proteomes" id="UP001228504"/>
    </source>
</evidence>
<dbReference type="Proteomes" id="UP001228504">
    <property type="component" value="Unassembled WGS sequence"/>
</dbReference>
<comment type="caution">
    <text evidence="2">The sequence shown here is derived from an EMBL/GenBank/DDBJ whole genome shotgun (WGS) entry which is preliminary data.</text>
</comment>
<gene>
    <name evidence="2" type="ORF">J2S18_000036</name>
</gene>
<accession>A0ABT9UNA6</accession>
<organism evidence="2 3">
    <name type="scientific">Eubacterium multiforme</name>
    <dbReference type="NCBI Taxonomy" id="83339"/>
    <lineage>
        <taxon>Bacteria</taxon>
        <taxon>Bacillati</taxon>
        <taxon>Bacillota</taxon>
        <taxon>Clostridia</taxon>
        <taxon>Eubacteriales</taxon>
        <taxon>Eubacteriaceae</taxon>
        <taxon>Eubacterium</taxon>
    </lineage>
</organism>